<dbReference type="InterPro" id="IPR050640">
    <property type="entry name" value="Bact_2-comp_sensor_kinase"/>
</dbReference>
<accession>A0A927GQB8</accession>
<evidence type="ECO:0000256" key="14">
    <source>
        <dbReference type="SAM" id="Coils"/>
    </source>
</evidence>
<dbReference type="SMART" id="SM00387">
    <property type="entry name" value="HATPase_c"/>
    <property type="match status" value="1"/>
</dbReference>
<dbReference type="InterPro" id="IPR010559">
    <property type="entry name" value="Sig_transdc_His_kin_internal"/>
</dbReference>
<dbReference type="GO" id="GO:0005886">
    <property type="term" value="C:plasma membrane"/>
    <property type="evidence" value="ECO:0007669"/>
    <property type="project" value="UniProtKB-SubCell"/>
</dbReference>
<dbReference type="GO" id="GO:0000155">
    <property type="term" value="F:phosphorelay sensor kinase activity"/>
    <property type="evidence" value="ECO:0007669"/>
    <property type="project" value="InterPro"/>
</dbReference>
<evidence type="ECO:0000259" key="17">
    <source>
        <dbReference type="PROSITE" id="PS50885"/>
    </source>
</evidence>
<dbReference type="EMBL" id="JACXIZ010000007">
    <property type="protein sequence ID" value="MBD2844111.1"/>
    <property type="molecule type" value="Genomic_DNA"/>
</dbReference>
<evidence type="ECO:0000256" key="12">
    <source>
        <dbReference type="ARBA" id="ARBA00023012"/>
    </source>
</evidence>
<dbReference type="Pfam" id="PF06580">
    <property type="entry name" value="His_kinase"/>
    <property type="match status" value="1"/>
</dbReference>
<keyword evidence="9 18" id="KW-0418">Kinase</keyword>
<dbReference type="InterPro" id="IPR005467">
    <property type="entry name" value="His_kinase_dom"/>
</dbReference>
<keyword evidence="11 15" id="KW-1133">Transmembrane helix</keyword>
<evidence type="ECO:0000259" key="16">
    <source>
        <dbReference type="PROSITE" id="PS50109"/>
    </source>
</evidence>
<evidence type="ECO:0000256" key="8">
    <source>
        <dbReference type="ARBA" id="ARBA00022741"/>
    </source>
</evidence>
<gene>
    <name evidence="18" type="ORF">IDH44_02840</name>
</gene>
<dbReference type="GO" id="GO:0005524">
    <property type="term" value="F:ATP binding"/>
    <property type="evidence" value="ECO:0007669"/>
    <property type="project" value="UniProtKB-KW"/>
</dbReference>
<dbReference type="InterPro" id="IPR003594">
    <property type="entry name" value="HATPase_dom"/>
</dbReference>
<comment type="catalytic activity">
    <reaction evidence="1">
        <text>ATP + protein L-histidine = ADP + protein N-phospho-L-histidine.</text>
        <dbReference type="EC" id="2.7.13.3"/>
    </reaction>
</comment>
<keyword evidence="14" id="KW-0175">Coiled coil</keyword>
<evidence type="ECO:0000256" key="11">
    <source>
        <dbReference type="ARBA" id="ARBA00022989"/>
    </source>
</evidence>
<dbReference type="AlphaFoldDB" id="A0A927GQB8"/>
<evidence type="ECO:0000256" key="5">
    <source>
        <dbReference type="ARBA" id="ARBA00022553"/>
    </source>
</evidence>
<evidence type="ECO:0000256" key="7">
    <source>
        <dbReference type="ARBA" id="ARBA00022692"/>
    </source>
</evidence>
<organism evidence="18 19">
    <name type="scientific">Paenibacillus sabuli</name>
    <dbReference type="NCBI Taxonomy" id="2772509"/>
    <lineage>
        <taxon>Bacteria</taxon>
        <taxon>Bacillati</taxon>
        <taxon>Bacillota</taxon>
        <taxon>Bacilli</taxon>
        <taxon>Bacillales</taxon>
        <taxon>Paenibacillaceae</taxon>
        <taxon>Paenibacillus</taxon>
    </lineage>
</organism>
<evidence type="ECO:0000256" key="3">
    <source>
        <dbReference type="ARBA" id="ARBA00012438"/>
    </source>
</evidence>
<dbReference type="Pfam" id="PF00672">
    <property type="entry name" value="HAMP"/>
    <property type="match status" value="1"/>
</dbReference>
<sequence length="596" mass="67347">MKPFYMQISLKRRIWVALLTVTVIGVAVTGSYAYYYASGVMERSALQTSQDRLNKTAQVVDERLRHIIVATSTLMIGEPFQRLMAQVQSGAASGYFNLLSELQTPFTQMKLNELTIDSAYIVTPIGEFYPTDKARRLGAAFDETTVYEAVQAANAAGEPWTTLWVPGHAEELFTRTQQVVTLVMTPIYDTPVPDVYIVVNIKQDTIDELIRQNLDDRRINQVLLTRGGELVLEPLPGMPAADPAALQAQIADAERGDFEYGSAEGDYLVNFAALDMNPQWVLLGYQSKAELLAPLRNLRWAMLSITGVCLLLALLLASLLSELLLRPLLKLRNLMQRAGQHQLDVRFESRYEDEVTQVGYKFNAMLEQIQSLIVEVKRSEQEKRKSEVKALQAQIDPHFLYNTLNTIFWKSEMEEHETAKEMIVSLSLLFRLGLNNGREHTTLGQELEHVEQYLILQARCYPRLFDYEIRLEAPELRQLPVLKLLLQPLVENAIEHGLRELEHKGRLVVDVRRAGERLLLEVTDNGSGMNVEEVRRRMERPGESSQSYALSNVRSRLLLEYGDEAEVRLASVPGEATRVTLVIPIDPKGGEAHGQA</sequence>
<comment type="caution">
    <text evidence="18">The sequence shown here is derived from an EMBL/GenBank/DDBJ whole genome shotgun (WGS) entry which is preliminary data.</text>
</comment>
<dbReference type="SUPFAM" id="SSF158472">
    <property type="entry name" value="HAMP domain-like"/>
    <property type="match status" value="1"/>
</dbReference>
<evidence type="ECO:0000256" key="1">
    <source>
        <dbReference type="ARBA" id="ARBA00000085"/>
    </source>
</evidence>
<protein>
    <recommendedName>
        <fullName evidence="3">histidine kinase</fullName>
        <ecNumber evidence="3">2.7.13.3</ecNumber>
    </recommendedName>
</protein>
<dbReference type="PROSITE" id="PS50885">
    <property type="entry name" value="HAMP"/>
    <property type="match status" value="1"/>
</dbReference>
<dbReference type="PANTHER" id="PTHR34220:SF11">
    <property type="entry name" value="SENSOR PROTEIN KINASE HPTS"/>
    <property type="match status" value="1"/>
</dbReference>
<evidence type="ECO:0000256" key="13">
    <source>
        <dbReference type="ARBA" id="ARBA00023136"/>
    </source>
</evidence>
<keyword evidence="13 15" id="KW-0472">Membrane</keyword>
<reference evidence="18" key="1">
    <citation type="submission" date="2020-09" db="EMBL/GenBank/DDBJ databases">
        <title>A novel bacterium of genus Paenibacillus, isolated from South China Sea.</title>
        <authorList>
            <person name="Huang H."/>
            <person name="Mo K."/>
            <person name="Hu Y."/>
        </authorList>
    </citation>
    <scope>NUCLEOTIDE SEQUENCE</scope>
    <source>
        <strain evidence="18">IB182496</strain>
    </source>
</reference>
<evidence type="ECO:0000256" key="10">
    <source>
        <dbReference type="ARBA" id="ARBA00022840"/>
    </source>
</evidence>
<dbReference type="Pfam" id="PF02518">
    <property type="entry name" value="HATPase_c"/>
    <property type="match status" value="1"/>
</dbReference>
<feature type="coiled-coil region" evidence="14">
    <location>
        <begin position="362"/>
        <end position="389"/>
    </location>
</feature>
<name>A0A927GQB8_9BACL</name>
<feature type="domain" description="Histidine kinase" evidence="16">
    <location>
        <begin position="482"/>
        <end position="587"/>
    </location>
</feature>
<evidence type="ECO:0000256" key="15">
    <source>
        <dbReference type="SAM" id="Phobius"/>
    </source>
</evidence>
<evidence type="ECO:0000313" key="19">
    <source>
        <dbReference type="Proteomes" id="UP000621560"/>
    </source>
</evidence>
<dbReference type="SMART" id="SM00304">
    <property type="entry name" value="HAMP"/>
    <property type="match status" value="1"/>
</dbReference>
<proteinExistence type="predicted"/>
<feature type="transmembrane region" description="Helical" evidence="15">
    <location>
        <begin position="300"/>
        <end position="325"/>
    </location>
</feature>
<dbReference type="Gene3D" id="6.10.340.10">
    <property type="match status" value="1"/>
</dbReference>
<keyword evidence="4" id="KW-1003">Cell membrane</keyword>
<comment type="subcellular location">
    <subcellularLocation>
        <location evidence="2">Cell membrane</location>
        <topology evidence="2">Multi-pass membrane protein</topology>
    </subcellularLocation>
</comment>
<feature type="domain" description="HAMP" evidence="17">
    <location>
        <begin position="322"/>
        <end position="374"/>
    </location>
</feature>
<evidence type="ECO:0000313" key="18">
    <source>
        <dbReference type="EMBL" id="MBD2844111.1"/>
    </source>
</evidence>
<keyword evidence="10" id="KW-0067">ATP-binding</keyword>
<evidence type="ECO:0000256" key="9">
    <source>
        <dbReference type="ARBA" id="ARBA00022777"/>
    </source>
</evidence>
<keyword evidence="19" id="KW-1185">Reference proteome</keyword>
<dbReference type="Gene3D" id="3.30.565.10">
    <property type="entry name" value="Histidine kinase-like ATPase, C-terminal domain"/>
    <property type="match status" value="1"/>
</dbReference>
<dbReference type="InterPro" id="IPR036890">
    <property type="entry name" value="HATPase_C_sf"/>
</dbReference>
<dbReference type="InterPro" id="IPR003660">
    <property type="entry name" value="HAMP_dom"/>
</dbReference>
<keyword evidence="8" id="KW-0547">Nucleotide-binding</keyword>
<keyword evidence="7 15" id="KW-0812">Transmembrane</keyword>
<dbReference type="EC" id="2.7.13.3" evidence="3"/>
<dbReference type="PROSITE" id="PS50109">
    <property type="entry name" value="HIS_KIN"/>
    <property type="match status" value="1"/>
</dbReference>
<dbReference type="Proteomes" id="UP000621560">
    <property type="component" value="Unassembled WGS sequence"/>
</dbReference>
<keyword evidence="6" id="KW-0808">Transferase</keyword>
<keyword evidence="5" id="KW-0597">Phosphoprotein</keyword>
<dbReference type="RefSeq" id="WP_190914471.1">
    <property type="nucleotide sequence ID" value="NZ_JACXIZ010000007.1"/>
</dbReference>
<evidence type="ECO:0000256" key="2">
    <source>
        <dbReference type="ARBA" id="ARBA00004651"/>
    </source>
</evidence>
<dbReference type="PANTHER" id="PTHR34220">
    <property type="entry name" value="SENSOR HISTIDINE KINASE YPDA"/>
    <property type="match status" value="1"/>
</dbReference>
<dbReference type="SUPFAM" id="SSF55874">
    <property type="entry name" value="ATPase domain of HSP90 chaperone/DNA topoisomerase II/histidine kinase"/>
    <property type="match status" value="1"/>
</dbReference>
<evidence type="ECO:0000256" key="4">
    <source>
        <dbReference type="ARBA" id="ARBA00022475"/>
    </source>
</evidence>
<keyword evidence="12" id="KW-0902">Two-component regulatory system</keyword>
<evidence type="ECO:0000256" key="6">
    <source>
        <dbReference type="ARBA" id="ARBA00022679"/>
    </source>
</evidence>